<reference evidence="5" key="2">
    <citation type="journal article" date="2021" name="Microbiome">
        <title>Successional dynamics and alternative stable states in a saline activated sludge microbial community over 9 years.</title>
        <authorList>
            <person name="Wang Y."/>
            <person name="Ye J."/>
            <person name="Ju F."/>
            <person name="Liu L."/>
            <person name="Boyd J.A."/>
            <person name="Deng Y."/>
            <person name="Parks D.H."/>
            <person name="Jiang X."/>
            <person name="Yin X."/>
            <person name="Woodcroft B.J."/>
            <person name="Tyson G.W."/>
            <person name="Hugenholtz P."/>
            <person name="Polz M.F."/>
            <person name="Zhang T."/>
        </authorList>
    </citation>
    <scope>NUCLEOTIDE SEQUENCE</scope>
    <source>
        <strain evidence="5">HKST-UBA13</strain>
    </source>
</reference>
<comment type="similarity">
    <text evidence="1">Belongs to the BlaI transcriptional regulatory family.</text>
</comment>
<name>A0A955I9C4_9BACT</name>
<dbReference type="InterPro" id="IPR036390">
    <property type="entry name" value="WH_DNA-bd_sf"/>
</dbReference>
<evidence type="ECO:0000313" key="6">
    <source>
        <dbReference type="Proteomes" id="UP000775877"/>
    </source>
</evidence>
<dbReference type="GO" id="GO:0003677">
    <property type="term" value="F:DNA binding"/>
    <property type="evidence" value="ECO:0007669"/>
    <property type="project" value="UniProtKB-KW"/>
</dbReference>
<organism evidence="5 6">
    <name type="scientific">Candidatus Dojkabacteria bacterium</name>
    <dbReference type="NCBI Taxonomy" id="2099670"/>
    <lineage>
        <taxon>Bacteria</taxon>
        <taxon>Candidatus Dojkabacteria</taxon>
    </lineage>
</organism>
<gene>
    <name evidence="5" type="ORF">KC678_00330</name>
</gene>
<keyword evidence="4" id="KW-0804">Transcription</keyword>
<proteinExistence type="inferred from homology"/>
<sequence length="125" mass="14396">MNQVLGDLEEKIMKILWGCATPLKPSEVKCQLEGDYAYTTIMTVLARLNEKGILERKRKGKAYYYSPKNNKESFIKPKLKGIFTNIIDTYGNIAISQFVDVLETLKPEDIDKLKKYLDSKIDEDK</sequence>
<dbReference type="InterPro" id="IPR036388">
    <property type="entry name" value="WH-like_DNA-bd_sf"/>
</dbReference>
<dbReference type="AlphaFoldDB" id="A0A955I9C4"/>
<dbReference type="InterPro" id="IPR005650">
    <property type="entry name" value="BlaI_family"/>
</dbReference>
<dbReference type="EMBL" id="JAGQLJ010000005">
    <property type="protein sequence ID" value="MCA9380696.1"/>
    <property type="molecule type" value="Genomic_DNA"/>
</dbReference>
<dbReference type="Gene3D" id="1.10.10.10">
    <property type="entry name" value="Winged helix-like DNA-binding domain superfamily/Winged helix DNA-binding domain"/>
    <property type="match status" value="1"/>
</dbReference>
<dbReference type="GO" id="GO:0045892">
    <property type="term" value="P:negative regulation of DNA-templated transcription"/>
    <property type="evidence" value="ECO:0007669"/>
    <property type="project" value="InterPro"/>
</dbReference>
<protein>
    <submittedName>
        <fullName evidence="5">BlaI/MecI/CopY family transcriptional regulator</fullName>
    </submittedName>
</protein>
<dbReference type="Proteomes" id="UP000775877">
    <property type="component" value="Unassembled WGS sequence"/>
</dbReference>
<evidence type="ECO:0000313" key="5">
    <source>
        <dbReference type="EMBL" id="MCA9380696.1"/>
    </source>
</evidence>
<keyword evidence="2" id="KW-0805">Transcription regulation</keyword>
<evidence type="ECO:0000256" key="2">
    <source>
        <dbReference type="ARBA" id="ARBA00023015"/>
    </source>
</evidence>
<evidence type="ECO:0000256" key="3">
    <source>
        <dbReference type="ARBA" id="ARBA00023125"/>
    </source>
</evidence>
<dbReference type="SUPFAM" id="SSF46785">
    <property type="entry name" value="Winged helix' DNA-binding domain"/>
    <property type="match status" value="1"/>
</dbReference>
<reference evidence="5" key="1">
    <citation type="submission" date="2020-04" db="EMBL/GenBank/DDBJ databases">
        <authorList>
            <person name="Zhang T."/>
        </authorList>
    </citation>
    <scope>NUCLEOTIDE SEQUENCE</scope>
    <source>
        <strain evidence="5">HKST-UBA13</strain>
    </source>
</reference>
<comment type="caution">
    <text evidence="5">The sequence shown here is derived from an EMBL/GenBank/DDBJ whole genome shotgun (WGS) entry which is preliminary data.</text>
</comment>
<accession>A0A955I9C4</accession>
<keyword evidence="3" id="KW-0238">DNA-binding</keyword>
<dbReference type="PIRSF" id="PIRSF019455">
    <property type="entry name" value="CopR_AtkY"/>
    <property type="match status" value="1"/>
</dbReference>
<evidence type="ECO:0000256" key="4">
    <source>
        <dbReference type="ARBA" id="ARBA00023163"/>
    </source>
</evidence>
<evidence type="ECO:0000256" key="1">
    <source>
        <dbReference type="ARBA" id="ARBA00011046"/>
    </source>
</evidence>
<dbReference type="Pfam" id="PF03965">
    <property type="entry name" value="Penicillinase_R"/>
    <property type="match status" value="1"/>
</dbReference>